<proteinExistence type="predicted"/>
<keyword evidence="2" id="KW-0677">Repeat</keyword>
<evidence type="ECO:0000256" key="3">
    <source>
        <dbReference type="ARBA" id="ARBA00022837"/>
    </source>
</evidence>
<dbReference type="GO" id="GO:0008013">
    <property type="term" value="F:beta-catenin binding"/>
    <property type="evidence" value="ECO:0007669"/>
    <property type="project" value="TreeGrafter"/>
</dbReference>
<dbReference type="InterPro" id="IPR015919">
    <property type="entry name" value="Cadherin-like_sf"/>
</dbReference>
<reference evidence="8" key="1">
    <citation type="submission" date="2016-11" db="UniProtKB">
        <authorList>
            <consortium name="WormBaseParasite"/>
        </authorList>
    </citation>
    <scope>IDENTIFICATION</scope>
</reference>
<evidence type="ECO:0000256" key="1">
    <source>
        <dbReference type="ARBA" id="ARBA00004370"/>
    </source>
</evidence>
<dbReference type="SMART" id="SM00112">
    <property type="entry name" value="CA"/>
    <property type="match status" value="1"/>
</dbReference>
<keyword evidence="3 5" id="KW-0106">Calcium</keyword>
<dbReference type="Gene3D" id="2.60.40.60">
    <property type="entry name" value="Cadherins"/>
    <property type="match status" value="2"/>
</dbReference>
<dbReference type="PANTHER" id="PTHR24027:SF438">
    <property type="entry name" value="CADHERIN 23"/>
    <property type="match status" value="1"/>
</dbReference>
<dbReference type="SUPFAM" id="SSF49313">
    <property type="entry name" value="Cadherin-like"/>
    <property type="match status" value="2"/>
</dbReference>
<sequence length="101" mass="11124">MLQIFNIDSLSGTFCLEKHLDYETTTSYQFTISATDQNGLTGTSLISVRIVDVNDNVPVFYPTDYNITVRDGPHSLAPLMIVSATDKDSFGKACSSSYVFL</sequence>
<evidence type="ECO:0000259" key="6">
    <source>
        <dbReference type="PROSITE" id="PS50268"/>
    </source>
</evidence>
<dbReference type="GO" id="GO:0007156">
    <property type="term" value="P:homophilic cell adhesion via plasma membrane adhesion molecules"/>
    <property type="evidence" value="ECO:0007669"/>
    <property type="project" value="InterPro"/>
</dbReference>
<keyword evidence="7" id="KW-1185">Reference proteome</keyword>
<dbReference type="GO" id="GO:0005509">
    <property type="term" value="F:calcium ion binding"/>
    <property type="evidence" value="ECO:0007669"/>
    <property type="project" value="UniProtKB-UniRule"/>
</dbReference>
<dbReference type="PROSITE" id="PS50268">
    <property type="entry name" value="CADHERIN_2"/>
    <property type="match status" value="1"/>
</dbReference>
<dbReference type="InterPro" id="IPR020894">
    <property type="entry name" value="Cadherin_CS"/>
</dbReference>
<organism evidence="7 8">
    <name type="scientific">Heterorhabditis bacteriophora</name>
    <name type="common">Entomopathogenic nematode worm</name>
    <dbReference type="NCBI Taxonomy" id="37862"/>
    <lineage>
        <taxon>Eukaryota</taxon>
        <taxon>Metazoa</taxon>
        <taxon>Ecdysozoa</taxon>
        <taxon>Nematoda</taxon>
        <taxon>Chromadorea</taxon>
        <taxon>Rhabditida</taxon>
        <taxon>Rhabditina</taxon>
        <taxon>Rhabditomorpha</taxon>
        <taxon>Strongyloidea</taxon>
        <taxon>Heterorhabditidae</taxon>
        <taxon>Heterorhabditis</taxon>
    </lineage>
</organism>
<evidence type="ECO:0000256" key="5">
    <source>
        <dbReference type="PROSITE-ProRule" id="PRU00043"/>
    </source>
</evidence>
<dbReference type="Pfam" id="PF00028">
    <property type="entry name" value="Cadherin"/>
    <property type="match status" value="1"/>
</dbReference>
<comment type="subcellular location">
    <subcellularLocation>
        <location evidence="1">Membrane</location>
    </subcellularLocation>
</comment>
<feature type="domain" description="Cadherin" evidence="6">
    <location>
        <begin position="5"/>
        <end position="60"/>
    </location>
</feature>
<accession>A0A1I7WFF1</accession>
<dbReference type="GO" id="GO:0045296">
    <property type="term" value="F:cadherin binding"/>
    <property type="evidence" value="ECO:0007669"/>
    <property type="project" value="TreeGrafter"/>
</dbReference>
<dbReference type="InterPro" id="IPR002126">
    <property type="entry name" value="Cadherin-like_dom"/>
</dbReference>
<keyword evidence="4" id="KW-0472">Membrane</keyword>
<evidence type="ECO:0000313" key="7">
    <source>
        <dbReference type="Proteomes" id="UP000095283"/>
    </source>
</evidence>
<dbReference type="GO" id="GO:0016342">
    <property type="term" value="C:catenin complex"/>
    <property type="evidence" value="ECO:0007669"/>
    <property type="project" value="TreeGrafter"/>
</dbReference>
<dbReference type="InterPro" id="IPR039808">
    <property type="entry name" value="Cadherin"/>
</dbReference>
<dbReference type="AlphaFoldDB" id="A0A1I7WFF1"/>
<dbReference type="PANTHER" id="PTHR24027">
    <property type="entry name" value="CADHERIN-23"/>
    <property type="match status" value="1"/>
</dbReference>
<evidence type="ECO:0000313" key="8">
    <source>
        <dbReference type="WBParaSite" id="Hba_03645"/>
    </source>
</evidence>
<protein>
    <submittedName>
        <fullName evidence="8">CA domain-containing protein</fullName>
    </submittedName>
</protein>
<dbReference type="CDD" id="cd11304">
    <property type="entry name" value="Cadherin_repeat"/>
    <property type="match status" value="1"/>
</dbReference>
<dbReference type="PROSITE" id="PS00232">
    <property type="entry name" value="CADHERIN_1"/>
    <property type="match status" value="1"/>
</dbReference>
<name>A0A1I7WFF1_HETBA</name>
<dbReference type="GO" id="GO:0016477">
    <property type="term" value="P:cell migration"/>
    <property type="evidence" value="ECO:0007669"/>
    <property type="project" value="TreeGrafter"/>
</dbReference>
<dbReference type="WBParaSite" id="Hba_03645">
    <property type="protein sequence ID" value="Hba_03645"/>
    <property type="gene ID" value="Hba_03645"/>
</dbReference>
<dbReference type="Proteomes" id="UP000095283">
    <property type="component" value="Unplaced"/>
</dbReference>
<evidence type="ECO:0000256" key="2">
    <source>
        <dbReference type="ARBA" id="ARBA00022737"/>
    </source>
</evidence>
<dbReference type="PRINTS" id="PR00205">
    <property type="entry name" value="CADHERIN"/>
</dbReference>
<evidence type="ECO:0000256" key="4">
    <source>
        <dbReference type="ARBA" id="ARBA00023136"/>
    </source>
</evidence>